<dbReference type="Proteomes" id="UP001190700">
    <property type="component" value="Unassembled WGS sequence"/>
</dbReference>
<accession>A0AAE0FIZ3</accession>
<evidence type="ECO:0000256" key="1">
    <source>
        <dbReference type="SAM" id="MobiDB-lite"/>
    </source>
</evidence>
<proteinExistence type="predicted"/>
<protein>
    <submittedName>
        <fullName evidence="2">Uncharacterized protein</fullName>
    </submittedName>
</protein>
<keyword evidence="3" id="KW-1185">Reference proteome</keyword>
<feature type="region of interest" description="Disordered" evidence="1">
    <location>
        <begin position="123"/>
        <end position="163"/>
    </location>
</feature>
<evidence type="ECO:0000313" key="2">
    <source>
        <dbReference type="EMBL" id="KAK3260549.1"/>
    </source>
</evidence>
<comment type="caution">
    <text evidence="2">The sequence shown here is derived from an EMBL/GenBank/DDBJ whole genome shotgun (WGS) entry which is preliminary data.</text>
</comment>
<name>A0AAE0FIZ3_9CHLO</name>
<sequence>MVQLQVEQEANPGQYSALLLWLQSMQETIYNTQAETVRSDVVDCWVHVFEELKNSSCGSSGSAEDPGQGVGAWRAPAHRFAAGCGTVHECDGWLGPAEPFDHGGSLVDAPGQLELLEEEKLRPRETGRRRGSRGWPADGMRGWGSQPSGSGACGGARPLWEQNPREPAPAEIVRLHRGDTLHLRQARDGGRAAAAGCGLSHEHRTSVLRKERGRQRGAHKTAAGDPVGGGGAGIAGALGDLAEAGLEGIVLHEAQRGAFGGARGSERRRCLCTGVGVSLERLCYFGGY</sequence>
<evidence type="ECO:0000313" key="3">
    <source>
        <dbReference type="Proteomes" id="UP001190700"/>
    </source>
</evidence>
<organism evidence="2 3">
    <name type="scientific">Cymbomonas tetramitiformis</name>
    <dbReference type="NCBI Taxonomy" id="36881"/>
    <lineage>
        <taxon>Eukaryota</taxon>
        <taxon>Viridiplantae</taxon>
        <taxon>Chlorophyta</taxon>
        <taxon>Pyramimonadophyceae</taxon>
        <taxon>Pyramimonadales</taxon>
        <taxon>Pyramimonadaceae</taxon>
        <taxon>Cymbomonas</taxon>
    </lineage>
</organism>
<reference evidence="2 3" key="1">
    <citation type="journal article" date="2015" name="Genome Biol. Evol.">
        <title>Comparative Genomics of a Bacterivorous Green Alga Reveals Evolutionary Causalities and Consequences of Phago-Mixotrophic Mode of Nutrition.</title>
        <authorList>
            <person name="Burns J.A."/>
            <person name="Paasch A."/>
            <person name="Narechania A."/>
            <person name="Kim E."/>
        </authorList>
    </citation>
    <scope>NUCLEOTIDE SEQUENCE [LARGE SCALE GENOMIC DNA]</scope>
    <source>
        <strain evidence="2 3">PLY_AMNH</strain>
    </source>
</reference>
<gene>
    <name evidence="2" type="ORF">CYMTET_30500</name>
</gene>
<dbReference type="EMBL" id="LGRX02017597">
    <property type="protein sequence ID" value="KAK3260549.1"/>
    <property type="molecule type" value="Genomic_DNA"/>
</dbReference>
<dbReference type="AlphaFoldDB" id="A0AAE0FIZ3"/>
<feature type="region of interest" description="Disordered" evidence="1">
    <location>
        <begin position="208"/>
        <end position="227"/>
    </location>
</feature>